<dbReference type="PANTHER" id="PTHR11060:SF0">
    <property type="entry name" value="PROTEIN MEMO1"/>
    <property type="match status" value="1"/>
</dbReference>
<protein>
    <recommendedName>
        <fullName evidence="2">MEMO1 family protein CA13_10100</fullName>
    </recommendedName>
</protein>
<keyword evidence="4" id="KW-1185">Reference proteome</keyword>
<evidence type="ECO:0000313" key="3">
    <source>
        <dbReference type="EMBL" id="TWT79606.1"/>
    </source>
</evidence>
<name>A0A5C5YY08_9BACT</name>
<proteinExistence type="inferred from homology"/>
<evidence type="ECO:0000256" key="1">
    <source>
        <dbReference type="ARBA" id="ARBA00006315"/>
    </source>
</evidence>
<dbReference type="AlphaFoldDB" id="A0A5C5YY08"/>
<dbReference type="InterPro" id="IPR002737">
    <property type="entry name" value="MEMO1_fam"/>
</dbReference>
<reference evidence="3 4" key="1">
    <citation type="submission" date="2019-02" db="EMBL/GenBank/DDBJ databases">
        <title>Deep-cultivation of Planctomycetes and their phenomic and genomic characterization uncovers novel biology.</title>
        <authorList>
            <person name="Wiegand S."/>
            <person name="Jogler M."/>
            <person name="Boedeker C."/>
            <person name="Pinto D."/>
            <person name="Vollmers J."/>
            <person name="Rivas-Marin E."/>
            <person name="Kohn T."/>
            <person name="Peeters S.H."/>
            <person name="Heuer A."/>
            <person name="Rast P."/>
            <person name="Oberbeckmann S."/>
            <person name="Bunk B."/>
            <person name="Jeske O."/>
            <person name="Meyerdierks A."/>
            <person name="Storesund J.E."/>
            <person name="Kallscheuer N."/>
            <person name="Luecker S."/>
            <person name="Lage O.M."/>
            <person name="Pohl T."/>
            <person name="Merkel B.J."/>
            <person name="Hornburger P."/>
            <person name="Mueller R.-W."/>
            <person name="Bruemmer F."/>
            <person name="Labrenz M."/>
            <person name="Spormann A.M."/>
            <person name="Op Den Camp H."/>
            <person name="Overmann J."/>
            <person name="Amann R."/>
            <person name="Jetten M.S.M."/>
            <person name="Mascher T."/>
            <person name="Medema M.H."/>
            <person name="Devos D.P."/>
            <person name="Kaster A.-K."/>
            <person name="Ovreas L."/>
            <person name="Rohde M."/>
            <person name="Galperin M.Y."/>
            <person name="Jogler C."/>
        </authorList>
    </citation>
    <scope>NUCLEOTIDE SEQUENCE [LARGE SCALE GENOMIC DNA]</scope>
    <source>
        <strain evidence="3 4">CA13</strain>
    </source>
</reference>
<organism evidence="3 4">
    <name type="scientific">Novipirellula herctigrandis</name>
    <dbReference type="NCBI Taxonomy" id="2527986"/>
    <lineage>
        <taxon>Bacteria</taxon>
        <taxon>Pseudomonadati</taxon>
        <taxon>Planctomycetota</taxon>
        <taxon>Planctomycetia</taxon>
        <taxon>Pirellulales</taxon>
        <taxon>Pirellulaceae</taxon>
        <taxon>Novipirellula</taxon>
    </lineage>
</organism>
<sequence length="267" mass="28869">MLTIRQSAVAGVFYPENPVSLRECVSQHISAGQQTHAPISSRPKALIVPHAGYEYSGPIAGTAYAQLLPIADSIERVVLLGPSHHVGFSGLATSGANYFETPLGDVPIDTERVEDLQSLPEVTLLDEAHASEHSLEVQLPFLQVALPNSFKLIPLVVGMATTKQIAEVIDFTWGGPETLFVVSSDLSHYKDYATAQKIDLQTTKMIESLQFDELSGERACGFAGIQGLLNIAKHLGLRVTTLDLRNSGDTSIRHDHVVGYGAYVVHD</sequence>
<dbReference type="OrthoDB" id="9782820at2"/>
<dbReference type="Gene3D" id="3.40.830.10">
    <property type="entry name" value="LigB-like"/>
    <property type="match status" value="1"/>
</dbReference>
<dbReference type="CDD" id="cd07361">
    <property type="entry name" value="MEMO_like"/>
    <property type="match status" value="1"/>
</dbReference>
<dbReference type="RefSeq" id="WP_146394784.1">
    <property type="nucleotide sequence ID" value="NZ_SJPJ01000001.1"/>
</dbReference>
<dbReference type="EMBL" id="SJPJ01000001">
    <property type="protein sequence ID" value="TWT79606.1"/>
    <property type="molecule type" value="Genomic_DNA"/>
</dbReference>
<evidence type="ECO:0000256" key="2">
    <source>
        <dbReference type="HAMAP-Rule" id="MF_00055"/>
    </source>
</evidence>
<gene>
    <name evidence="3" type="ORF">CA13_10100</name>
</gene>
<dbReference type="HAMAP" id="MF_00055">
    <property type="entry name" value="MEMO1"/>
    <property type="match status" value="1"/>
</dbReference>
<comment type="similarity">
    <text evidence="1 2">Belongs to the MEMO1 family.</text>
</comment>
<dbReference type="NCBIfam" id="TIGR04336">
    <property type="entry name" value="AmmeMemoSam_B"/>
    <property type="match status" value="1"/>
</dbReference>
<accession>A0A5C5YY08</accession>
<dbReference type="Pfam" id="PF01875">
    <property type="entry name" value="Memo"/>
    <property type="match status" value="1"/>
</dbReference>
<comment type="caution">
    <text evidence="3">The sequence shown here is derived from an EMBL/GenBank/DDBJ whole genome shotgun (WGS) entry which is preliminary data.</text>
</comment>
<dbReference type="Proteomes" id="UP000315010">
    <property type="component" value="Unassembled WGS sequence"/>
</dbReference>
<evidence type="ECO:0000313" key="4">
    <source>
        <dbReference type="Proteomes" id="UP000315010"/>
    </source>
</evidence>
<dbReference type="PANTHER" id="PTHR11060">
    <property type="entry name" value="PROTEIN MEMO1"/>
    <property type="match status" value="1"/>
</dbReference>